<feature type="compositionally biased region" description="Polar residues" evidence="1">
    <location>
        <begin position="70"/>
        <end position="90"/>
    </location>
</feature>
<dbReference type="Proteomes" id="UP001153076">
    <property type="component" value="Unassembled WGS sequence"/>
</dbReference>
<sequence>MVLVLGRRIRSFKRAGESIDLLNFGLLRDGNVSEKEEKKNKKKRVKMCTSLPRQWPPVEGARSQDLVRRSTISDFNGGSTPRKSMASTSPRLVVGGLDSSPRAPCEDDPLASPKASWATGSSDTPREGDRSTLTLLDGGSQVLRGVGVDAAVTSSPSFGCERLHIANYGRLRETTGGFRPRNMTFSTY</sequence>
<evidence type="ECO:0000313" key="2">
    <source>
        <dbReference type="EMBL" id="KAJ8419280.1"/>
    </source>
</evidence>
<feature type="region of interest" description="Disordered" evidence="1">
    <location>
        <begin position="50"/>
        <end position="133"/>
    </location>
</feature>
<evidence type="ECO:0000313" key="3">
    <source>
        <dbReference type="Proteomes" id="UP001153076"/>
    </source>
</evidence>
<keyword evidence="3" id="KW-1185">Reference proteome</keyword>
<evidence type="ECO:0000256" key="1">
    <source>
        <dbReference type="SAM" id="MobiDB-lite"/>
    </source>
</evidence>
<gene>
    <name evidence="2" type="ORF">Cgig2_032961</name>
</gene>
<dbReference type="AlphaFoldDB" id="A0A9Q1GHM9"/>
<proteinExistence type="predicted"/>
<name>A0A9Q1GHM9_9CARY</name>
<comment type="caution">
    <text evidence="2">The sequence shown here is derived from an EMBL/GenBank/DDBJ whole genome shotgun (WGS) entry which is preliminary data.</text>
</comment>
<accession>A0A9Q1GHM9</accession>
<dbReference type="EMBL" id="JAKOGI010005637">
    <property type="protein sequence ID" value="KAJ8419280.1"/>
    <property type="molecule type" value="Genomic_DNA"/>
</dbReference>
<organism evidence="2 3">
    <name type="scientific">Carnegiea gigantea</name>
    <dbReference type="NCBI Taxonomy" id="171969"/>
    <lineage>
        <taxon>Eukaryota</taxon>
        <taxon>Viridiplantae</taxon>
        <taxon>Streptophyta</taxon>
        <taxon>Embryophyta</taxon>
        <taxon>Tracheophyta</taxon>
        <taxon>Spermatophyta</taxon>
        <taxon>Magnoliopsida</taxon>
        <taxon>eudicotyledons</taxon>
        <taxon>Gunneridae</taxon>
        <taxon>Pentapetalae</taxon>
        <taxon>Caryophyllales</taxon>
        <taxon>Cactineae</taxon>
        <taxon>Cactaceae</taxon>
        <taxon>Cactoideae</taxon>
        <taxon>Echinocereeae</taxon>
        <taxon>Carnegiea</taxon>
    </lineage>
</organism>
<reference evidence="2" key="1">
    <citation type="submission" date="2022-04" db="EMBL/GenBank/DDBJ databases">
        <title>Carnegiea gigantea Genome sequencing and assembly v2.</title>
        <authorList>
            <person name="Copetti D."/>
            <person name="Sanderson M.J."/>
            <person name="Burquez A."/>
            <person name="Wojciechowski M.F."/>
        </authorList>
    </citation>
    <scope>NUCLEOTIDE SEQUENCE</scope>
    <source>
        <strain evidence="2">SGP5-SGP5p</strain>
        <tissue evidence="2">Aerial part</tissue>
    </source>
</reference>
<protein>
    <submittedName>
        <fullName evidence="2">Uncharacterized protein</fullName>
    </submittedName>
</protein>